<dbReference type="EMBL" id="JARWBG010000002">
    <property type="protein sequence ID" value="MDH2387786.1"/>
    <property type="molecule type" value="Genomic_DNA"/>
</dbReference>
<accession>A0ABT6HGT8</accession>
<feature type="compositionally biased region" description="Polar residues" evidence="1">
    <location>
        <begin position="408"/>
        <end position="417"/>
    </location>
</feature>
<comment type="caution">
    <text evidence="3">The sequence shown here is derived from an EMBL/GenBank/DDBJ whole genome shotgun (WGS) entry which is preliminary data.</text>
</comment>
<feature type="transmembrane region" description="Helical" evidence="2">
    <location>
        <begin position="111"/>
        <end position="130"/>
    </location>
</feature>
<gene>
    <name evidence="3" type="ORF">QCN29_03070</name>
</gene>
<dbReference type="RefSeq" id="WP_279926073.1">
    <property type="nucleotide sequence ID" value="NZ_JARWBG010000002.1"/>
</dbReference>
<evidence type="ECO:0000313" key="4">
    <source>
        <dbReference type="Proteomes" id="UP001223144"/>
    </source>
</evidence>
<feature type="compositionally biased region" description="Low complexity" evidence="1">
    <location>
        <begin position="356"/>
        <end position="366"/>
    </location>
</feature>
<protein>
    <recommendedName>
        <fullName evidence="5">DUF4232 domain-containing protein</fullName>
    </recommendedName>
</protein>
<sequence>MNGHHSRRDGYDEYDDHDGHDTHDGREGSDGQRFGLFGPDGPMSNGNSDKGSDQHASEGHVSDLDGDGLGADELALRRLLHGAVQDIQPVEGALDQLRRAVPARRARRRQALVGVAAAALLVGAAVPAFVHAAGASGGEDTRAVNAGHGEQAQGGIGAETSGETGGETDGQESAADSGGSGRNHRAPSQAPGEEQTAGSTDGATGAPVAPPGTASSPSPACQAAQLGVAAAQAAAPDAEGTVYGTFRIANVSDAECTVSTPGAIAFQTAGAADPAKVDVVAHVAGDAATGLPDPAQEPGTLRLKPEDAYEVQFAWVPADTCPKQSEPAPDPTPTGGGSTSGSGTAGSTSGAGGGDTTTSTTTTSASEMSGQTAETADGVEPQLTREDGAPQEGSVTVTHTPEAGAPTAQATVPNACSGTIYHTGVLPAQ</sequence>
<feature type="compositionally biased region" description="Basic and acidic residues" evidence="1">
    <location>
        <begin position="50"/>
        <end position="63"/>
    </location>
</feature>
<feature type="region of interest" description="Disordered" evidence="1">
    <location>
        <begin position="319"/>
        <end position="418"/>
    </location>
</feature>
<feature type="compositionally biased region" description="Basic and acidic residues" evidence="1">
    <location>
        <begin position="17"/>
        <end position="30"/>
    </location>
</feature>
<dbReference type="Proteomes" id="UP001223144">
    <property type="component" value="Unassembled WGS sequence"/>
</dbReference>
<reference evidence="3 4" key="1">
    <citation type="submission" date="2023-04" db="EMBL/GenBank/DDBJ databases">
        <title>Streptomyces chengmaiensis sp. nov. isolated from the stem of mangrove plant in Hainan.</title>
        <authorList>
            <person name="Huang X."/>
            <person name="Zhou S."/>
            <person name="Chu X."/>
            <person name="Xie Y."/>
            <person name="Lin Y."/>
        </authorList>
    </citation>
    <scope>NUCLEOTIDE SEQUENCE [LARGE SCALE GENOMIC DNA]</scope>
    <source>
        <strain evidence="3 4">HNM0663</strain>
    </source>
</reference>
<keyword evidence="2" id="KW-0812">Transmembrane</keyword>
<feature type="region of interest" description="Disordered" evidence="1">
    <location>
        <begin position="1"/>
        <end position="66"/>
    </location>
</feature>
<keyword evidence="2" id="KW-0472">Membrane</keyword>
<keyword evidence="2" id="KW-1133">Transmembrane helix</keyword>
<feature type="compositionally biased region" description="Gly residues" evidence="1">
    <location>
        <begin position="152"/>
        <end position="168"/>
    </location>
</feature>
<evidence type="ECO:0000256" key="2">
    <source>
        <dbReference type="SAM" id="Phobius"/>
    </source>
</evidence>
<proteinExistence type="predicted"/>
<feature type="compositionally biased region" description="Low complexity" evidence="1">
    <location>
        <begin position="200"/>
        <end position="220"/>
    </location>
</feature>
<evidence type="ECO:0000256" key="1">
    <source>
        <dbReference type="SAM" id="MobiDB-lite"/>
    </source>
</evidence>
<name>A0ABT6HGT8_9ACTN</name>
<evidence type="ECO:0000313" key="3">
    <source>
        <dbReference type="EMBL" id="MDH2387786.1"/>
    </source>
</evidence>
<feature type="region of interest" description="Disordered" evidence="1">
    <location>
        <begin position="141"/>
        <end position="220"/>
    </location>
</feature>
<organism evidence="3 4">
    <name type="scientific">Streptomyces chengmaiensis</name>
    <dbReference type="NCBI Taxonomy" id="3040919"/>
    <lineage>
        <taxon>Bacteria</taxon>
        <taxon>Bacillati</taxon>
        <taxon>Actinomycetota</taxon>
        <taxon>Actinomycetes</taxon>
        <taxon>Kitasatosporales</taxon>
        <taxon>Streptomycetaceae</taxon>
        <taxon>Streptomyces</taxon>
    </lineage>
</organism>
<keyword evidence="4" id="KW-1185">Reference proteome</keyword>
<evidence type="ECO:0008006" key="5">
    <source>
        <dbReference type="Google" id="ProtNLM"/>
    </source>
</evidence>
<feature type="compositionally biased region" description="Gly residues" evidence="1">
    <location>
        <begin position="334"/>
        <end position="355"/>
    </location>
</feature>